<feature type="transmembrane region" description="Helical" evidence="1">
    <location>
        <begin position="49"/>
        <end position="67"/>
    </location>
</feature>
<keyword evidence="1" id="KW-0812">Transmembrane</keyword>
<proteinExistence type="predicted"/>
<protein>
    <submittedName>
        <fullName evidence="2">Uncharacterized protein</fullName>
    </submittedName>
</protein>
<evidence type="ECO:0000313" key="2">
    <source>
        <dbReference type="EMBL" id="ELZ96685.1"/>
    </source>
</evidence>
<accession>M0IIV1</accession>
<feature type="transmembrane region" description="Helical" evidence="1">
    <location>
        <begin position="23"/>
        <end position="42"/>
    </location>
</feature>
<reference evidence="2 3" key="1">
    <citation type="journal article" date="2014" name="PLoS Genet.">
        <title>Phylogenetically driven sequencing of extremely halophilic archaea reveals strategies for static and dynamic osmo-response.</title>
        <authorList>
            <person name="Becker E.A."/>
            <person name="Seitzer P.M."/>
            <person name="Tritt A."/>
            <person name="Larsen D."/>
            <person name="Krusor M."/>
            <person name="Yao A.I."/>
            <person name="Wu D."/>
            <person name="Madern D."/>
            <person name="Eisen J.A."/>
            <person name="Darling A.E."/>
            <person name="Facciotti M.T."/>
        </authorList>
    </citation>
    <scope>NUCLEOTIDE SEQUENCE [LARGE SCALE GENOMIC DNA]</scope>
    <source>
        <strain evidence="2 3">ATCC BAA-897</strain>
    </source>
</reference>
<keyword evidence="1" id="KW-0472">Membrane</keyword>
<keyword evidence="3" id="KW-1185">Reference proteome</keyword>
<sequence>MNLTLYIASFGIFGMALHDSFDYWSLIATFVVLVLVLILVLAQPPLSRTLALLLGVAVFAAGMSINIREGIPSYNRLLGVYIGIFGLAEMTSEGWNLVSAALVVIGSISVLELAYERVTGRSADIV</sequence>
<gene>
    <name evidence="2" type="ORF">C441_04064</name>
</gene>
<keyword evidence="1" id="KW-1133">Transmembrane helix</keyword>
<name>M0IIV1_9EURY</name>
<evidence type="ECO:0000256" key="1">
    <source>
        <dbReference type="SAM" id="Phobius"/>
    </source>
</evidence>
<comment type="caution">
    <text evidence="2">The sequence shown here is derived from an EMBL/GenBank/DDBJ whole genome shotgun (WGS) entry which is preliminary data.</text>
</comment>
<evidence type="ECO:0000313" key="3">
    <source>
        <dbReference type="Proteomes" id="UP000011508"/>
    </source>
</evidence>
<dbReference type="AlphaFoldDB" id="M0IIV1"/>
<dbReference type="Proteomes" id="UP000011508">
    <property type="component" value="Unassembled WGS sequence"/>
</dbReference>
<feature type="transmembrane region" description="Helical" evidence="1">
    <location>
        <begin position="95"/>
        <end position="115"/>
    </location>
</feature>
<organism evidence="2 3">
    <name type="scientific">Haloferax sulfurifontis ATCC BAA-897</name>
    <dbReference type="NCBI Taxonomy" id="662480"/>
    <lineage>
        <taxon>Archaea</taxon>
        <taxon>Methanobacteriati</taxon>
        <taxon>Methanobacteriota</taxon>
        <taxon>Stenosarchaea group</taxon>
        <taxon>Halobacteria</taxon>
        <taxon>Halobacteriales</taxon>
        <taxon>Haloferacaceae</taxon>
        <taxon>Haloferax</taxon>
    </lineage>
</organism>
<dbReference type="EMBL" id="AOLM01000006">
    <property type="protein sequence ID" value="ELZ96685.1"/>
    <property type="molecule type" value="Genomic_DNA"/>
</dbReference>